<gene>
    <name evidence="1" type="ORF">ALAG00032_LOCUS9062</name>
</gene>
<reference evidence="1" key="1">
    <citation type="submission" date="2021-01" db="EMBL/GenBank/DDBJ databases">
        <authorList>
            <person name="Corre E."/>
            <person name="Pelletier E."/>
            <person name="Niang G."/>
            <person name="Scheremetjew M."/>
            <person name="Finn R."/>
            <person name="Kale V."/>
            <person name="Holt S."/>
            <person name="Cochrane G."/>
            <person name="Meng A."/>
            <person name="Brown T."/>
            <person name="Cohen L."/>
        </authorList>
    </citation>
    <scope>NUCLEOTIDE SEQUENCE</scope>
    <source>
        <strain evidence="1">CCMP1510</strain>
    </source>
</reference>
<proteinExistence type="predicted"/>
<dbReference type="SMART" id="SM00855">
    <property type="entry name" value="PGAM"/>
    <property type="match status" value="1"/>
</dbReference>
<accession>A0A7S3NN62</accession>
<sequence length="253" mass="28177">MMGKKEKLGELVRGVSLRILFLRHAETKVGPRNDWERMLSDAGMSQSKRAGESFGRALQPFCNVVMSSPAPRCLDTIDHFFKGVSQEVRSMRIVTDPTLYDGTIQPGASEVFKRLGYQSLSTYLKDGGATSALEKYADDVVDQLINLLESSDNENKEDGQKIQPLKDKDQYQTLLFCGHAVYLPAAGRLCAQLLGAPKHALRILTDSNMRPCEAFLLVPSLLKASASNNSTEDTCQVRLFGFDDEEYNDTFHM</sequence>
<protein>
    <submittedName>
        <fullName evidence="1">Uncharacterized protein</fullName>
    </submittedName>
</protein>
<dbReference type="AlphaFoldDB" id="A0A7S3NN62"/>
<dbReference type="CDD" id="cd07040">
    <property type="entry name" value="HP"/>
    <property type="match status" value="1"/>
</dbReference>
<dbReference type="Gene3D" id="3.40.50.1240">
    <property type="entry name" value="Phosphoglycerate mutase-like"/>
    <property type="match status" value="1"/>
</dbReference>
<dbReference type="EMBL" id="HBIJ01013376">
    <property type="protein sequence ID" value="CAE0368299.1"/>
    <property type="molecule type" value="Transcribed_RNA"/>
</dbReference>
<name>A0A7S3NN62_9STRA</name>
<organism evidence="1">
    <name type="scientific">Aureoumbra lagunensis</name>
    <dbReference type="NCBI Taxonomy" id="44058"/>
    <lineage>
        <taxon>Eukaryota</taxon>
        <taxon>Sar</taxon>
        <taxon>Stramenopiles</taxon>
        <taxon>Ochrophyta</taxon>
        <taxon>Pelagophyceae</taxon>
        <taxon>Pelagomonadales</taxon>
        <taxon>Aureoumbra</taxon>
    </lineage>
</organism>
<dbReference type="InterPro" id="IPR013078">
    <property type="entry name" value="His_Pase_superF_clade-1"/>
</dbReference>
<evidence type="ECO:0000313" key="1">
    <source>
        <dbReference type="EMBL" id="CAE0368299.1"/>
    </source>
</evidence>
<dbReference type="InterPro" id="IPR029033">
    <property type="entry name" value="His_PPase_superfam"/>
</dbReference>
<dbReference type="SUPFAM" id="SSF53254">
    <property type="entry name" value="Phosphoglycerate mutase-like"/>
    <property type="match status" value="1"/>
</dbReference>